<organism evidence="2 3">
    <name type="scientific">Clostridium botulinum</name>
    <dbReference type="NCBI Taxonomy" id="1491"/>
    <lineage>
        <taxon>Bacteria</taxon>
        <taxon>Bacillati</taxon>
        <taxon>Bacillota</taxon>
        <taxon>Clostridia</taxon>
        <taxon>Eubacteriales</taxon>
        <taxon>Clostridiaceae</taxon>
        <taxon>Clostridium</taxon>
    </lineage>
</organism>
<dbReference type="Gene3D" id="3.40.50.300">
    <property type="entry name" value="P-loop containing nucleotide triphosphate hydrolases"/>
    <property type="match status" value="1"/>
</dbReference>
<dbReference type="InterPro" id="IPR027417">
    <property type="entry name" value="P-loop_NTPase"/>
</dbReference>
<evidence type="ECO:0008006" key="4">
    <source>
        <dbReference type="Google" id="ProtNLM"/>
    </source>
</evidence>
<feature type="coiled-coil region" evidence="1">
    <location>
        <begin position="412"/>
        <end position="460"/>
    </location>
</feature>
<evidence type="ECO:0000313" key="3">
    <source>
        <dbReference type="Proteomes" id="UP000482543"/>
    </source>
</evidence>
<dbReference type="AlphaFoldDB" id="A0AA43Y5M9"/>
<protein>
    <recommendedName>
        <fullName evidence="4">Rad50/SbcC-type AAA domain-containing protein</fullName>
    </recommendedName>
</protein>
<keyword evidence="1" id="KW-0175">Coiled coil</keyword>
<gene>
    <name evidence="2" type="ORF">FC964_01740</name>
</gene>
<evidence type="ECO:0000313" key="2">
    <source>
        <dbReference type="EMBL" id="NFI20120.1"/>
    </source>
</evidence>
<dbReference type="EMBL" id="SWRJ01000001">
    <property type="protein sequence ID" value="NFI20120.1"/>
    <property type="molecule type" value="Genomic_DNA"/>
</dbReference>
<evidence type="ECO:0000256" key="1">
    <source>
        <dbReference type="SAM" id="Coils"/>
    </source>
</evidence>
<proteinExistence type="predicted"/>
<dbReference type="Proteomes" id="UP000482543">
    <property type="component" value="Unassembled WGS sequence"/>
</dbReference>
<comment type="caution">
    <text evidence="2">The sequence shown here is derived from an EMBL/GenBank/DDBJ whole genome shotgun (WGS) entry which is preliminary data.</text>
</comment>
<sequence>MLIINRVRIEIDTIDGKYGFDKPFDKGLNFIVSTENTSGKSSILLAIYYALGFEQLIGGHGSKILSRAYKNKIKDGDVEYNVLESGVYVEIFNGIQINTLYRSGKSESRESKLITVYKGDIDQARTNSCSRKDYYVNMQNSATNEYGFHYYLENFLGLNLPIVPQQDGSERKLYLQLIFSAMLIEQKRGWADFYSAMPSLGVKDPKRRVPEYILGLEKLDLAKKKVELKNREANLKNRWHSLREDIFLEAKKEKFLVDGIPLKPEIIEDNSLKGMKLIYAENKKSVEDIIKDFDNEINQLNILKPKIVDNFEELEVELRETEFESEKMQEKIFILNKNQIKEQNKINSLEYNIQIIDNDLQTNYDARKLKNLGSDIDTVTMEGKCPLCHHSIEDSLLPTNASYLNMSIEDNIRHLKAQKNALEYTLLNHKNNHESIKKDLDIANENLRILRRLAKSLRNDLYKVDDDICETLFYKRIELEKKNENILLLSESFESKKAMLRELSKEWREYLDDKENLPIDDFSENDKEKLIKFEINFIENLEKFRFSSELEYQNLKISPSTYLPEMDGFDMKFDSSASDHIRVIWAFTLALLQTSLEKGGNHPGLVIFDEPAQHSIVLQDLVALFKCIKSISGDYQTILAITINNNQINEVLDEFKKEHNIVQLDDIAFKKFKSDEA</sequence>
<name>A0AA43Y5M9_CLOBO</name>
<accession>A0AA43Y5M9</accession>
<reference evidence="2 3" key="1">
    <citation type="submission" date="2019-04" db="EMBL/GenBank/DDBJ databases">
        <title>Genome sequencing of Clostridium botulinum Groups I-IV and Clostridium butyricum.</title>
        <authorList>
            <person name="Brunt J."/>
            <person name="Van Vliet A.H.M."/>
            <person name="Stringer S.C."/>
            <person name="Carter A.T."/>
            <person name="Peck M.W."/>
        </authorList>
    </citation>
    <scope>NUCLEOTIDE SEQUENCE [LARGE SCALE GENOMIC DNA]</scope>
    <source>
        <strain evidence="2 3">IFR 15/034</strain>
    </source>
</reference>